<dbReference type="EMBL" id="KF900414">
    <property type="protein sequence ID" value="AIE94131.1"/>
    <property type="molecule type" value="Genomic_DNA"/>
</dbReference>
<dbReference type="GO" id="GO:0005886">
    <property type="term" value="C:plasma membrane"/>
    <property type="evidence" value="ECO:0007669"/>
    <property type="project" value="TreeGrafter"/>
</dbReference>
<keyword evidence="2 8" id="KW-0812">Transmembrane</keyword>
<comment type="subcellular location">
    <subcellularLocation>
        <location evidence="1">Membrane</location>
        <topology evidence="1">Multi-pass membrane protein</topology>
    </subcellularLocation>
</comment>
<proteinExistence type="predicted"/>
<organism evidence="11">
    <name type="scientific">uncultured marine group II/III euryarchaeote AD1000_43_G11</name>
    <dbReference type="NCBI Taxonomy" id="1457772"/>
    <lineage>
        <taxon>Archaea</taxon>
        <taxon>Methanobacteriati</taxon>
        <taxon>Methanobacteriota</taxon>
        <taxon>environmental samples</taxon>
    </lineage>
</organism>
<feature type="transmembrane region" description="Helical" evidence="8">
    <location>
        <begin position="123"/>
        <end position="142"/>
    </location>
</feature>
<feature type="domain" description="CNNM transmembrane" evidence="10">
    <location>
        <begin position="1"/>
        <end position="182"/>
    </location>
</feature>
<evidence type="ECO:0000256" key="5">
    <source>
        <dbReference type="ARBA" id="ARBA00023122"/>
    </source>
</evidence>
<evidence type="ECO:0000256" key="6">
    <source>
        <dbReference type="ARBA" id="ARBA00023136"/>
    </source>
</evidence>
<evidence type="ECO:0000256" key="1">
    <source>
        <dbReference type="ARBA" id="ARBA00004141"/>
    </source>
</evidence>
<dbReference type="SUPFAM" id="SSF54631">
    <property type="entry name" value="CBS-domain pair"/>
    <property type="match status" value="1"/>
</dbReference>
<accession>A0A075FXD9</accession>
<evidence type="ECO:0000313" key="11">
    <source>
        <dbReference type="EMBL" id="AIE94131.1"/>
    </source>
</evidence>
<evidence type="ECO:0000259" key="10">
    <source>
        <dbReference type="PROSITE" id="PS51846"/>
    </source>
</evidence>
<dbReference type="InterPro" id="IPR044751">
    <property type="entry name" value="Ion_transp-like_CBS"/>
</dbReference>
<dbReference type="Pfam" id="PF00571">
    <property type="entry name" value="CBS"/>
    <property type="match status" value="1"/>
</dbReference>
<sequence length="353" mass="39390">MSDYTLIVTYALVALGASFLCSILEAVLLSTTHGHIRNLAESNKKVSEVWTQWKDDPERPLTAILTLNTIAHTVGALGVGSEVEKAFEGEYVVAGAAAILTIAILLLSEILPKTIGALYWRRLTVSSYHILKAMMVLLWLIVKPIEVTRSLLPHVETETVTRSELSVLADIAEESDQIEEDEEAVIQNVLRLREIQVSDIMTPRVVMRTVGTKEKVGDVIERIPIMIYGRMPMIGDSIDEVKGMVLRSEILRRAAVDDYSSHMQDMSREIFHCSQDDSVDKALDVLLENKVQMLIVKDDFGGTVGLITMEDVIETLLGVEIVDESDQEGIDDGVHHEDMRELAKQRYEDSESE</sequence>
<keyword evidence="5 7" id="KW-0129">CBS domain</keyword>
<name>A0A075FXD9_9EURY</name>
<dbReference type="Gene3D" id="3.10.580.10">
    <property type="entry name" value="CBS-domain"/>
    <property type="match status" value="1"/>
</dbReference>
<evidence type="ECO:0000256" key="4">
    <source>
        <dbReference type="ARBA" id="ARBA00022989"/>
    </source>
</evidence>
<feature type="transmembrane region" description="Helical" evidence="8">
    <location>
        <begin position="6"/>
        <end position="29"/>
    </location>
</feature>
<keyword evidence="6 8" id="KW-0472">Membrane</keyword>
<keyword evidence="4 8" id="KW-1133">Transmembrane helix</keyword>
<feature type="transmembrane region" description="Helical" evidence="8">
    <location>
        <begin position="91"/>
        <end position="111"/>
    </location>
</feature>
<evidence type="ECO:0000256" key="2">
    <source>
        <dbReference type="ARBA" id="ARBA00022692"/>
    </source>
</evidence>
<evidence type="ECO:0000259" key="9">
    <source>
        <dbReference type="PROSITE" id="PS51371"/>
    </source>
</evidence>
<evidence type="ECO:0000256" key="7">
    <source>
        <dbReference type="PROSITE-ProRule" id="PRU00703"/>
    </source>
</evidence>
<dbReference type="PROSITE" id="PS51371">
    <property type="entry name" value="CBS"/>
    <property type="match status" value="1"/>
</dbReference>
<dbReference type="CDD" id="cd04590">
    <property type="entry name" value="CBS_pair_CorC_HlyC_assoc"/>
    <property type="match status" value="1"/>
</dbReference>
<dbReference type="InterPro" id="IPR046342">
    <property type="entry name" value="CBS_dom_sf"/>
</dbReference>
<reference evidence="11" key="1">
    <citation type="journal article" date="2014" name="Genome Biol. Evol.">
        <title>Pangenome evidence for extensive interdomain horizontal transfer affecting lineage core and shell genes in uncultured planktonic thaumarchaeota and euryarchaeota.</title>
        <authorList>
            <person name="Deschamps P."/>
            <person name="Zivanovic Y."/>
            <person name="Moreira D."/>
            <person name="Rodriguez-Valera F."/>
            <person name="Lopez-Garcia P."/>
        </authorList>
    </citation>
    <scope>NUCLEOTIDE SEQUENCE</scope>
</reference>
<dbReference type="PROSITE" id="PS51846">
    <property type="entry name" value="CNNM"/>
    <property type="match status" value="1"/>
</dbReference>
<evidence type="ECO:0000256" key="8">
    <source>
        <dbReference type="SAM" id="Phobius"/>
    </source>
</evidence>
<protein>
    <submittedName>
        <fullName evidence="11">Hemolysins and related proteins containing CBS domains</fullName>
    </submittedName>
</protein>
<dbReference type="InterPro" id="IPR002550">
    <property type="entry name" value="CNNM"/>
</dbReference>
<dbReference type="PANTHER" id="PTHR22777:SF4">
    <property type="entry name" value="UPF0053 PROTEIN SLL1254"/>
    <property type="match status" value="1"/>
</dbReference>
<evidence type="ECO:0000256" key="3">
    <source>
        <dbReference type="ARBA" id="ARBA00022737"/>
    </source>
</evidence>
<dbReference type="AlphaFoldDB" id="A0A075FXD9"/>
<keyword evidence="3" id="KW-0677">Repeat</keyword>
<dbReference type="Pfam" id="PF01595">
    <property type="entry name" value="CNNM"/>
    <property type="match status" value="1"/>
</dbReference>
<feature type="domain" description="CBS" evidence="9">
    <location>
        <begin position="266"/>
        <end position="324"/>
    </location>
</feature>
<dbReference type="PANTHER" id="PTHR22777">
    <property type="entry name" value="HEMOLYSIN-RELATED"/>
    <property type="match status" value="1"/>
</dbReference>
<dbReference type="InterPro" id="IPR000644">
    <property type="entry name" value="CBS_dom"/>
</dbReference>